<dbReference type="GO" id="GO:0003755">
    <property type="term" value="F:peptidyl-prolyl cis-trans isomerase activity"/>
    <property type="evidence" value="ECO:0007669"/>
    <property type="project" value="UniProtKB-UniRule"/>
</dbReference>
<dbReference type="GO" id="GO:0005737">
    <property type="term" value="C:cytoplasm"/>
    <property type="evidence" value="ECO:0007669"/>
    <property type="project" value="TreeGrafter"/>
</dbReference>
<protein>
    <recommendedName>
        <fullName evidence="3 7">Peptidyl-prolyl cis-trans isomerase</fullName>
        <shortName evidence="7">PPIase</shortName>
        <ecNumber evidence="2 7">5.2.1.8</ecNumber>
    </recommendedName>
</protein>
<name>A0AA38LRD6_9TREE</name>
<dbReference type="EMBL" id="JAKWFO010000014">
    <property type="protein sequence ID" value="KAI9632865.1"/>
    <property type="molecule type" value="Genomic_DNA"/>
</dbReference>
<comment type="caution">
    <text evidence="9">The sequence shown here is derived from an EMBL/GenBank/DDBJ whole genome shotgun (WGS) entry which is preliminary data.</text>
</comment>
<dbReference type="PANTHER" id="PTHR11071:SF561">
    <property type="entry name" value="PEPTIDYL-PROLYL CIS-TRANS ISOMERASE D-RELATED"/>
    <property type="match status" value="1"/>
</dbReference>
<feature type="domain" description="PPIase cyclophilin-type" evidence="8">
    <location>
        <begin position="9"/>
        <end position="178"/>
    </location>
</feature>
<dbReference type="PANTHER" id="PTHR11071">
    <property type="entry name" value="PEPTIDYL-PROLYL CIS-TRANS ISOMERASE"/>
    <property type="match status" value="1"/>
</dbReference>
<dbReference type="PROSITE" id="PS50072">
    <property type="entry name" value="CSA_PPIASE_2"/>
    <property type="match status" value="1"/>
</dbReference>
<evidence type="ECO:0000256" key="4">
    <source>
        <dbReference type="ARBA" id="ARBA00023110"/>
    </source>
</evidence>
<evidence type="ECO:0000256" key="3">
    <source>
        <dbReference type="ARBA" id="ARBA00021047"/>
    </source>
</evidence>
<keyword evidence="10" id="KW-1185">Reference proteome</keyword>
<dbReference type="SUPFAM" id="SSF50891">
    <property type="entry name" value="Cyclophilin-like"/>
    <property type="match status" value="1"/>
</dbReference>
<evidence type="ECO:0000256" key="2">
    <source>
        <dbReference type="ARBA" id="ARBA00013194"/>
    </source>
</evidence>
<dbReference type="Pfam" id="PF00160">
    <property type="entry name" value="Pro_isomerase"/>
    <property type="match status" value="1"/>
</dbReference>
<reference evidence="9" key="1">
    <citation type="journal article" date="2022" name="G3 (Bethesda)">
        <title>High quality genome of the basidiomycete yeast Dioszegia hungarica PDD-24b-2 isolated from cloud water.</title>
        <authorList>
            <person name="Jarrige D."/>
            <person name="Haridas S."/>
            <person name="Bleykasten-Grosshans C."/>
            <person name="Joly M."/>
            <person name="Nadalig T."/>
            <person name="Sancelme M."/>
            <person name="Vuilleumier S."/>
            <person name="Grigoriev I.V."/>
            <person name="Amato P."/>
            <person name="Bringel F."/>
        </authorList>
    </citation>
    <scope>NUCLEOTIDE SEQUENCE</scope>
    <source>
        <strain evidence="9">PDD-24b-2</strain>
    </source>
</reference>
<evidence type="ECO:0000256" key="7">
    <source>
        <dbReference type="RuleBase" id="RU363019"/>
    </source>
</evidence>
<dbReference type="InterPro" id="IPR020892">
    <property type="entry name" value="Cyclophilin-type_PPIase_CS"/>
</dbReference>
<proteinExistence type="inferred from homology"/>
<organism evidence="9 10">
    <name type="scientific">Dioszegia hungarica</name>
    <dbReference type="NCBI Taxonomy" id="4972"/>
    <lineage>
        <taxon>Eukaryota</taxon>
        <taxon>Fungi</taxon>
        <taxon>Dikarya</taxon>
        <taxon>Basidiomycota</taxon>
        <taxon>Agaricomycotina</taxon>
        <taxon>Tremellomycetes</taxon>
        <taxon>Tremellales</taxon>
        <taxon>Bulleribasidiaceae</taxon>
        <taxon>Dioszegia</taxon>
    </lineage>
</organism>
<dbReference type="FunFam" id="2.40.100.10:FF:000013">
    <property type="entry name" value="Peptidyl-prolyl cis-trans isomerase"/>
    <property type="match status" value="1"/>
</dbReference>
<evidence type="ECO:0000259" key="8">
    <source>
        <dbReference type="PROSITE" id="PS50072"/>
    </source>
</evidence>
<evidence type="ECO:0000256" key="5">
    <source>
        <dbReference type="ARBA" id="ARBA00023235"/>
    </source>
</evidence>
<gene>
    <name evidence="9" type="ORF">MKK02DRAFT_41177</name>
</gene>
<comment type="catalytic activity">
    <reaction evidence="1 7">
        <text>[protein]-peptidylproline (omega=180) = [protein]-peptidylproline (omega=0)</text>
        <dbReference type="Rhea" id="RHEA:16237"/>
        <dbReference type="Rhea" id="RHEA-COMP:10747"/>
        <dbReference type="Rhea" id="RHEA-COMP:10748"/>
        <dbReference type="ChEBI" id="CHEBI:83833"/>
        <dbReference type="ChEBI" id="CHEBI:83834"/>
        <dbReference type="EC" id="5.2.1.8"/>
    </reaction>
</comment>
<dbReference type="GO" id="GO:0016018">
    <property type="term" value="F:cyclosporin A binding"/>
    <property type="evidence" value="ECO:0007669"/>
    <property type="project" value="TreeGrafter"/>
</dbReference>
<dbReference type="PROSITE" id="PS00170">
    <property type="entry name" value="CSA_PPIASE_1"/>
    <property type="match status" value="1"/>
</dbReference>
<keyword evidence="5 7" id="KW-0413">Isomerase</keyword>
<dbReference type="Proteomes" id="UP001164286">
    <property type="component" value="Unassembled WGS sequence"/>
</dbReference>
<dbReference type="GO" id="GO:0006457">
    <property type="term" value="P:protein folding"/>
    <property type="evidence" value="ECO:0007669"/>
    <property type="project" value="InterPro"/>
</dbReference>
<comment type="similarity">
    <text evidence="6">Belongs to the cyclophilin-type PPIase family. PPIase A subfamily.</text>
</comment>
<evidence type="ECO:0000256" key="6">
    <source>
        <dbReference type="ARBA" id="ARBA00037940"/>
    </source>
</evidence>
<dbReference type="GeneID" id="77730678"/>
<evidence type="ECO:0000313" key="9">
    <source>
        <dbReference type="EMBL" id="KAI9632865.1"/>
    </source>
</evidence>
<comment type="function">
    <text evidence="7">PPIases accelerate the folding of proteins. It catalyzes the cis-trans isomerization of proline imidic peptide bonds in oligopeptides.</text>
</comment>
<dbReference type="InterPro" id="IPR029000">
    <property type="entry name" value="Cyclophilin-like_dom_sf"/>
</dbReference>
<dbReference type="PRINTS" id="PR00153">
    <property type="entry name" value="CSAPPISMRASE"/>
</dbReference>
<sequence>MAGEKSNVFLEITIGGKEAGRVEFKLYDDVAPKTAANFRGLCTGFKADGTTPLPPKFGYKGTLFHRVIPGFMVQGGDFEKGDGTGGQSIYGSKFDDEKFVKKHDKIGLLSSANAGPNTNGSQFFMTLVEKAEWLDGKHVVFGEIVSGLDVVKAIEKTGNKEGKMPSKDKVAMIKDCGAVKA</sequence>
<dbReference type="InterPro" id="IPR024936">
    <property type="entry name" value="Cyclophilin-type_PPIase"/>
</dbReference>
<dbReference type="InterPro" id="IPR002130">
    <property type="entry name" value="Cyclophilin-type_PPIase_dom"/>
</dbReference>
<keyword evidence="4 7" id="KW-0697">Rotamase</keyword>
<dbReference type="PIRSF" id="PIRSF001467">
    <property type="entry name" value="Peptidylpro_ismrse"/>
    <property type="match status" value="1"/>
</dbReference>
<dbReference type="EC" id="5.2.1.8" evidence="2 7"/>
<evidence type="ECO:0000256" key="1">
    <source>
        <dbReference type="ARBA" id="ARBA00000971"/>
    </source>
</evidence>
<accession>A0AA38LRD6</accession>
<dbReference type="AlphaFoldDB" id="A0AA38LRD6"/>
<dbReference type="Gene3D" id="2.40.100.10">
    <property type="entry name" value="Cyclophilin-like"/>
    <property type="match status" value="1"/>
</dbReference>
<evidence type="ECO:0000313" key="10">
    <source>
        <dbReference type="Proteomes" id="UP001164286"/>
    </source>
</evidence>
<dbReference type="RefSeq" id="XP_052942642.1">
    <property type="nucleotide sequence ID" value="XM_053091473.1"/>
</dbReference>